<dbReference type="EMBL" id="JBHRXX010000007">
    <property type="protein sequence ID" value="MFC3685416.1"/>
    <property type="molecule type" value="Genomic_DNA"/>
</dbReference>
<reference evidence="3" key="1">
    <citation type="journal article" date="2019" name="Int. J. Syst. Evol. Microbiol.">
        <title>The Global Catalogue of Microorganisms (GCM) 10K type strain sequencing project: providing services to taxonomists for standard genome sequencing and annotation.</title>
        <authorList>
            <consortium name="The Broad Institute Genomics Platform"/>
            <consortium name="The Broad Institute Genome Sequencing Center for Infectious Disease"/>
            <person name="Wu L."/>
            <person name="Ma J."/>
        </authorList>
    </citation>
    <scope>NUCLEOTIDE SEQUENCE [LARGE SCALE GENOMIC DNA]</scope>
    <source>
        <strain evidence="3">KCTC 42501</strain>
    </source>
</reference>
<keyword evidence="3" id="KW-1185">Reference proteome</keyword>
<dbReference type="Proteomes" id="UP001595729">
    <property type="component" value="Unassembled WGS sequence"/>
</dbReference>
<gene>
    <name evidence="2" type="ORF">ACFOPI_17565</name>
</gene>
<dbReference type="PANTHER" id="PTHR34109:SF1">
    <property type="entry name" value="VOC DOMAIN-CONTAINING PROTEIN"/>
    <property type="match status" value="1"/>
</dbReference>
<organism evidence="2 3">
    <name type="scientific">Hydrogenophaga luteola</name>
    <dbReference type="NCBI Taxonomy" id="1591122"/>
    <lineage>
        <taxon>Bacteria</taxon>
        <taxon>Pseudomonadati</taxon>
        <taxon>Pseudomonadota</taxon>
        <taxon>Betaproteobacteria</taxon>
        <taxon>Burkholderiales</taxon>
        <taxon>Comamonadaceae</taxon>
        <taxon>Hydrogenophaga</taxon>
    </lineage>
</organism>
<accession>A0ABV7W8N4</accession>
<dbReference type="SUPFAM" id="SSF54593">
    <property type="entry name" value="Glyoxalase/Bleomycin resistance protein/Dihydroxybiphenyl dioxygenase"/>
    <property type="match status" value="1"/>
</dbReference>
<dbReference type="RefSeq" id="WP_382176592.1">
    <property type="nucleotide sequence ID" value="NZ_JBHRXX010000007.1"/>
</dbReference>
<evidence type="ECO:0000313" key="3">
    <source>
        <dbReference type="Proteomes" id="UP001595729"/>
    </source>
</evidence>
<dbReference type="InterPro" id="IPR029068">
    <property type="entry name" value="Glyas_Bleomycin-R_OHBP_Dase"/>
</dbReference>
<name>A0ABV7W8N4_9BURK</name>
<dbReference type="Gene3D" id="3.30.720.110">
    <property type="match status" value="1"/>
</dbReference>
<dbReference type="CDD" id="cd07246">
    <property type="entry name" value="VOC_like"/>
    <property type="match status" value="1"/>
</dbReference>
<dbReference type="InterPro" id="IPR037523">
    <property type="entry name" value="VOC_core"/>
</dbReference>
<evidence type="ECO:0000259" key="1">
    <source>
        <dbReference type="PROSITE" id="PS51819"/>
    </source>
</evidence>
<feature type="domain" description="VOC" evidence="1">
    <location>
        <begin position="3"/>
        <end position="128"/>
    </location>
</feature>
<evidence type="ECO:0000313" key="2">
    <source>
        <dbReference type="EMBL" id="MFC3685416.1"/>
    </source>
</evidence>
<comment type="caution">
    <text evidence="2">The sequence shown here is derived from an EMBL/GenBank/DDBJ whole genome shotgun (WGS) entry which is preliminary data.</text>
</comment>
<dbReference type="Pfam" id="PF00903">
    <property type="entry name" value="Glyoxalase"/>
    <property type="match status" value="1"/>
</dbReference>
<dbReference type="PANTHER" id="PTHR34109">
    <property type="entry name" value="BNAUNNG04460D PROTEIN-RELATED"/>
    <property type="match status" value="1"/>
</dbReference>
<dbReference type="Gene3D" id="3.30.720.120">
    <property type="match status" value="1"/>
</dbReference>
<proteinExistence type="predicted"/>
<protein>
    <submittedName>
        <fullName evidence="2">VOC family protein</fullName>
    </submittedName>
</protein>
<dbReference type="InterPro" id="IPR004360">
    <property type="entry name" value="Glyas_Fos-R_dOase_dom"/>
</dbReference>
<dbReference type="PROSITE" id="PS51819">
    <property type="entry name" value="VOC"/>
    <property type="match status" value="1"/>
</dbReference>
<sequence length="150" mass="16797">MNPIHEVFPYLMVRDAQAAITFYQQAFGATELFRLVEPLGRIGHAELQLGPAVLMVCDEFPEYGMRGPQGDGFTGCTIHLHVDNADAMAERAAAAGAKVLMPPTDQFYGERSCRLRDPFGHTWLLGHSIEKLEPDEMQRRYTALMTGQDR</sequence>